<dbReference type="InterPro" id="IPR001932">
    <property type="entry name" value="PPM-type_phosphatase-like_dom"/>
</dbReference>
<dbReference type="AlphaFoldDB" id="A0A3M8EX76"/>
<name>A0A3M8EX76_9ACTN</name>
<sequence length="251" mass="27412">MRTYATAQHTGTDPGQCDATAVRSAPDGTRAYVLLDGIGRHETTHRWALGAARQIARTAARRGDAEAGLRHVYNLCREDAIHYGFSDKAAAVAAVKAPGKPLTVAWCGDSRAYLMERGITVRLTEDHNKRRVYPPTATYPYGGNRNHITSFLGSDATDEDRQRRYGHPAIETATRKITGPCRLLLASDGAYEPHEDARHCLFTECDGDDLIPTVRDLVNLAVDTAVKTSRSLDPNHVYADNATALLADLTP</sequence>
<reference evidence="2 3" key="1">
    <citation type="journal article" date="2014" name="Genome Announc.">
        <title>Draft Genome Sequence of Streptomyces fradiae ATCC 19609, a Strain Highly Sensitive to Antibiotics.</title>
        <authorList>
            <person name="Bekker O.B."/>
            <person name="Klimina K.M."/>
            <person name="Vatlin A.A."/>
            <person name="Zakharevich N.V."/>
            <person name="Kasianov A.S."/>
            <person name="Danilenko V.N."/>
        </authorList>
    </citation>
    <scope>NUCLEOTIDE SEQUENCE [LARGE SCALE GENOMIC DNA]</scope>
    <source>
        <strain evidence="2 3">ATCC 19609</strain>
    </source>
</reference>
<proteinExistence type="predicted"/>
<dbReference type="OrthoDB" id="4215110at2"/>
<evidence type="ECO:0000313" key="3">
    <source>
        <dbReference type="Proteomes" id="UP000028058"/>
    </source>
</evidence>
<dbReference type="Pfam" id="PF00481">
    <property type="entry name" value="PP2C"/>
    <property type="match status" value="1"/>
</dbReference>
<dbReference type="RefSeq" id="WP_043467656.1">
    <property type="nucleotide sequence ID" value="NZ_JNAD02000013.1"/>
</dbReference>
<dbReference type="InterPro" id="IPR036457">
    <property type="entry name" value="PPM-type-like_dom_sf"/>
</dbReference>
<feature type="domain" description="PPM-type phosphatase" evidence="1">
    <location>
        <begin position="2"/>
        <end position="249"/>
    </location>
</feature>
<evidence type="ECO:0000313" key="2">
    <source>
        <dbReference type="EMBL" id="RKM92602.1"/>
    </source>
</evidence>
<dbReference type="SUPFAM" id="SSF81606">
    <property type="entry name" value="PP2C-like"/>
    <property type="match status" value="1"/>
</dbReference>
<accession>A0A3M8EX76</accession>
<organism evidence="2 3">
    <name type="scientific">Streptomyces xinghaiensis</name>
    <dbReference type="NCBI Taxonomy" id="1038928"/>
    <lineage>
        <taxon>Bacteria</taxon>
        <taxon>Bacillati</taxon>
        <taxon>Actinomycetota</taxon>
        <taxon>Actinomycetes</taxon>
        <taxon>Kitasatosporales</taxon>
        <taxon>Streptomycetaceae</taxon>
        <taxon>Streptomyces</taxon>
    </lineage>
</organism>
<dbReference type="Gene3D" id="3.60.40.10">
    <property type="entry name" value="PPM-type phosphatase domain"/>
    <property type="match status" value="1"/>
</dbReference>
<dbReference type="EMBL" id="JNAD02000013">
    <property type="protein sequence ID" value="RKM92602.1"/>
    <property type="molecule type" value="Genomic_DNA"/>
</dbReference>
<comment type="caution">
    <text evidence="2">The sequence shown here is derived from an EMBL/GenBank/DDBJ whole genome shotgun (WGS) entry which is preliminary data.</text>
</comment>
<evidence type="ECO:0000259" key="1">
    <source>
        <dbReference type="PROSITE" id="PS51746"/>
    </source>
</evidence>
<dbReference type="PROSITE" id="PS51746">
    <property type="entry name" value="PPM_2"/>
    <property type="match status" value="1"/>
</dbReference>
<keyword evidence="3" id="KW-1185">Reference proteome</keyword>
<dbReference type="Proteomes" id="UP000028058">
    <property type="component" value="Unassembled WGS sequence"/>
</dbReference>
<gene>
    <name evidence="2" type="ORF">SFRA_024765</name>
</gene>
<protein>
    <submittedName>
        <fullName evidence="2">Mucin-2</fullName>
    </submittedName>
</protein>